<feature type="region of interest" description="Disordered" evidence="1">
    <location>
        <begin position="61"/>
        <end position="105"/>
    </location>
</feature>
<evidence type="ECO:0000313" key="2">
    <source>
        <dbReference type="EMBL" id="KAJ3490353.1"/>
    </source>
</evidence>
<dbReference type="EMBL" id="JANAWD010000029">
    <property type="protein sequence ID" value="KAJ3490353.1"/>
    <property type="molecule type" value="Genomic_DNA"/>
</dbReference>
<sequence>MRTPRSGGPSSPLIDLKASLETYRFTPSPKKPPRKRARDEDDEDVLPTLETVAIVSRRVTRSSTLKAKASFEHSNDVELPTPSKKRAKPNSASGSSKKPKRGFAPPEQYAHLNYLQDILKENLDGMILSYG</sequence>
<evidence type="ECO:0000256" key="1">
    <source>
        <dbReference type="SAM" id="MobiDB-lite"/>
    </source>
</evidence>
<reference evidence="2" key="1">
    <citation type="submission" date="2022-07" db="EMBL/GenBank/DDBJ databases">
        <title>Genome Sequence of Physisporinus lineatus.</title>
        <authorList>
            <person name="Buettner E."/>
        </authorList>
    </citation>
    <scope>NUCLEOTIDE SEQUENCE</scope>
    <source>
        <strain evidence="2">VT162</strain>
    </source>
</reference>
<keyword evidence="3" id="KW-1185">Reference proteome</keyword>
<name>A0AAD5YMS5_9APHY</name>
<comment type="caution">
    <text evidence="2">The sequence shown here is derived from an EMBL/GenBank/DDBJ whole genome shotgun (WGS) entry which is preliminary data.</text>
</comment>
<gene>
    <name evidence="2" type="ORF">NLI96_g1472</name>
</gene>
<organism evidence="2 3">
    <name type="scientific">Meripilus lineatus</name>
    <dbReference type="NCBI Taxonomy" id="2056292"/>
    <lineage>
        <taxon>Eukaryota</taxon>
        <taxon>Fungi</taxon>
        <taxon>Dikarya</taxon>
        <taxon>Basidiomycota</taxon>
        <taxon>Agaricomycotina</taxon>
        <taxon>Agaricomycetes</taxon>
        <taxon>Polyporales</taxon>
        <taxon>Meripilaceae</taxon>
        <taxon>Meripilus</taxon>
    </lineage>
</organism>
<dbReference type="AlphaFoldDB" id="A0AAD5YMS5"/>
<evidence type="ECO:0000313" key="3">
    <source>
        <dbReference type="Proteomes" id="UP001212997"/>
    </source>
</evidence>
<accession>A0AAD5YMS5</accession>
<protein>
    <submittedName>
        <fullName evidence="2">Uncharacterized protein</fullName>
    </submittedName>
</protein>
<feature type="region of interest" description="Disordered" evidence="1">
    <location>
        <begin position="1"/>
        <end position="46"/>
    </location>
</feature>
<proteinExistence type="predicted"/>
<dbReference type="Proteomes" id="UP001212997">
    <property type="component" value="Unassembled WGS sequence"/>
</dbReference>